<dbReference type="Proteomes" id="UP000612746">
    <property type="component" value="Unassembled WGS sequence"/>
</dbReference>
<dbReference type="Gene3D" id="1.10.10.2150">
    <property type="entry name" value="Ribosomal RNA-processing protein 8, N-terminal domain"/>
    <property type="match status" value="1"/>
</dbReference>
<protein>
    <recommendedName>
        <fullName evidence="8 9">Ribosomal RNA-processing protein 8</fullName>
        <ecNumber evidence="9">2.1.1.-</ecNumber>
    </recommendedName>
</protein>
<feature type="compositionally biased region" description="Polar residues" evidence="10">
    <location>
        <begin position="59"/>
        <end position="71"/>
    </location>
</feature>
<dbReference type="InterPro" id="IPR007823">
    <property type="entry name" value="RRP8"/>
</dbReference>
<feature type="region of interest" description="Disordered" evidence="10">
    <location>
        <begin position="175"/>
        <end position="291"/>
    </location>
</feature>
<dbReference type="EMBL" id="JAEPRA010000003">
    <property type="protein sequence ID" value="KAG2187797.1"/>
    <property type="molecule type" value="Genomic_DNA"/>
</dbReference>
<dbReference type="PANTHER" id="PTHR12787">
    <property type="entry name" value="RIBOSOMAL RNA-PROCESSING PROTEIN 8"/>
    <property type="match status" value="1"/>
</dbReference>
<dbReference type="GO" id="GO:0016433">
    <property type="term" value="F:rRNA (adenine) methyltransferase activity"/>
    <property type="evidence" value="ECO:0007669"/>
    <property type="project" value="TreeGrafter"/>
</dbReference>
<feature type="region of interest" description="Disordered" evidence="10">
    <location>
        <begin position="40"/>
        <end position="145"/>
    </location>
</feature>
<feature type="compositionally biased region" description="Low complexity" evidence="10">
    <location>
        <begin position="331"/>
        <end position="341"/>
    </location>
</feature>
<evidence type="ECO:0000313" key="12">
    <source>
        <dbReference type="Proteomes" id="UP000612746"/>
    </source>
</evidence>
<dbReference type="SUPFAM" id="SSF53335">
    <property type="entry name" value="S-adenosyl-L-methionine-dependent methyltransferases"/>
    <property type="match status" value="1"/>
</dbReference>
<dbReference type="AlphaFoldDB" id="A0A8H7Q861"/>
<dbReference type="InterPro" id="IPR042036">
    <property type="entry name" value="RRP8_N"/>
</dbReference>
<evidence type="ECO:0000256" key="1">
    <source>
        <dbReference type="ARBA" id="ARBA00004604"/>
    </source>
</evidence>
<evidence type="ECO:0000256" key="7">
    <source>
        <dbReference type="ARBA" id="ARBA00023242"/>
    </source>
</evidence>
<feature type="compositionally biased region" description="Basic and acidic residues" evidence="10">
    <location>
        <begin position="89"/>
        <end position="139"/>
    </location>
</feature>
<organism evidence="11 12">
    <name type="scientific">Umbelopsis vinacea</name>
    <dbReference type="NCBI Taxonomy" id="44442"/>
    <lineage>
        <taxon>Eukaryota</taxon>
        <taxon>Fungi</taxon>
        <taxon>Fungi incertae sedis</taxon>
        <taxon>Mucoromycota</taxon>
        <taxon>Mucoromycotina</taxon>
        <taxon>Umbelopsidomycetes</taxon>
        <taxon>Umbelopsidales</taxon>
        <taxon>Umbelopsidaceae</taxon>
        <taxon>Umbelopsis</taxon>
    </lineage>
</organism>
<evidence type="ECO:0000256" key="8">
    <source>
        <dbReference type="ARBA" id="ARBA00076672"/>
    </source>
</evidence>
<dbReference type="PANTHER" id="PTHR12787:SF0">
    <property type="entry name" value="RIBOSOMAL RNA-PROCESSING PROTEIN 8"/>
    <property type="match status" value="1"/>
</dbReference>
<proteinExistence type="inferred from homology"/>
<evidence type="ECO:0000313" key="11">
    <source>
        <dbReference type="EMBL" id="KAG2187797.1"/>
    </source>
</evidence>
<evidence type="ECO:0000256" key="5">
    <source>
        <dbReference type="ARBA" id="ARBA00022679"/>
    </source>
</evidence>
<reference evidence="11" key="1">
    <citation type="submission" date="2020-12" db="EMBL/GenBank/DDBJ databases">
        <title>Metabolic potential, ecology and presence of endohyphal bacteria is reflected in genomic diversity of Mucoromycotina.</title>
        <authorList>
            <person name="Muszewska A."/>
            <person name="Okrasinska A."/>
            <person name="Steczkiewicz K."/>
            <person name="Drgas O."/>
            <person name="Orlowska M."/>
            <person name="Perlinska-Lenart U."/>
            <person name="Aleksandrzak-Piekarczyk T."/>
            <person name="Szatraj K."/>
            <person name="Zielenkiewicz U."/>
            <person name="Pilsyk S."/>
            <person name="Malc E."/>
            <person name="Mieczkowski P."/>
            <person name="Kruszewska J.S."/>
            <person name="Biernat P."/>
            <person name="Pawlowska J."/>
        </authorList>
    </citation>
    <scope>NUCLEOTIDE SEQUENCE</scope>
    <source>
        <strain evidence="11">WA0000051536</strain>
    </source>
</reference>
<dbReference type="CDD" id="cd02440">
    <property type="entry name" value="AdoMet_MTases"/>
    <property type="match status" value="1"/>
</dbReference>
<feature type="compositionally biased region" description="Low complexity" evidence="10">
    <location>
        <begin position="309"/>
        <end position="320"/>
    </location>
</feature>
<name>A0A8H7Q861_9FUNG</name>
<dbReference type="FunFam" id="1.10.10.2150:FF:000001">
    <property type="entry name" value="Ribosomal RNA-processing protein 8"/>
    <property type="match status" value="1"/>
</dbReference>
<keyword evidence="12" id="KW-1185">Reference proteome</keyword>
<feature type="compositionally biased region" description="Basic and acidic residues" evidence="10">
    <location>
        <begin position="238"/>
        <end position="263"/>
    </location>
</feature>
<feature type="compositionally biased region" description="Polar residues" evidence="10">
    <location>
        <begin position="199"/>
        <end position="212"/>
    </location>
</feature>
<feature type="region of interest" description="Disordered" evidence="10">
    <location>
        <begin position="309"/>
        <end position="341"/>
    </location>
</feature>
<accession>A0A8H7Q861</accession>
<dbReference type="InterPro" id="IPR029063">
    <property type="entry name" value="SAM-dependent_MTases_sf"/>
</dbReference>
<evidence type="ECO:0000256" key="4">
    <source>
        <dbReference type="ARBA" id="ARBA00022603"/>
    </source>
</evidence>
<keyword evidence="4 9" id="KW-0489">Methyltransferase</keyword>
<keyword evidence="6 9" id="KW-0949">S-adenosyl-L-methionine</keyword>
<evidence type="ECO:0000256" key="6">
    <source>
        <dbReference type="ARBA" id="ARBA00022691"/>
    </source>
</evidence>
<comment type="function">
    <text evidence="9">S-adenosyl-L-methionine-dependent methyltransferase that specifically methylates the N(1) position of adenine in helix 25.1 in 25S rRNA. Required both for ribosomal 40S and 60S subunits biogenesis. Required for efficient pre-rRNA cleavage at site A2.</text>
</comment>
<comment type="subcellular location">
    <subcellularLocation>
        <location evidence="1 9">Nucleus</location>
        <location evidence="1 9">Nucleolus</location>
    </subcellularLocation>
</comment>
<evidence type="ECO:0000256" key="9">
    <source>
        <dbReference type="RuleBase" id="RU365074"/>
    </source>
</evidence>
<keyword evidence="5 9" id="KW-0808">Transferase</keyword>
<dbReference type="GO" id="GO:0042273">
    <property type="term" value="P:ribosomal large subunit biogenesis"/>
    <property type="evidence" value="ECO:0007669"/>
    <property type="project" value="TreeGrafter"/>
</dbReference>
<keyword evidence="3 9" id="KW-0698">rRNA processing</keyword>
<dbReference type="EC" id="2.1.1.-" evidence="9"/>
<dbReference type="OrthoDB" id="10258825at2759"/>
<keyword evidence="7 9" id="KW-0539">Nucleus</keyword>
<sequence length="611" mass="67599">MQGLFDAPGWNLGAIAKEAPTKLSKSQEKKAFKRKKLVEVALGQAAPRKPKVRAEEAEQVSTPITNKNGQQDLGKRKIETNQQNAASRDSPKKQKFDNKRNEHNDARATNDRSFSKSARESVHQNDTKPPTKDHMEVDSKLAMGQGTNRSNYVSVLSADPQDAYVPQSAMVFEQPKPAVKQTVKKVNKKEKNGSEPIAQKSTEVEASSTIANAATEEHSGPTLSKAQRKRLARQQRQQAKDEGKDEGKNEVKDEGKDEAKADDLVSDATTEVNGQTKPKPAVPTKKVDDKQKKKLQAVSIFYQALAKSSSSKTESSQASKVEPKKEHVKPAATKAVTKADATNKAAAAPKLTALQQKMKDKLSGSRFRWLNEQLYTTPGDESFTLFQEKPELFEHYHAGFRHQVESWPTNPVDVMIDYLQSLPTSTVIADMGCGDAKIAHTLTKHKVLSFDLVAKNDKVVACDIAKVVPLTLPLPKDFVDVVVFCLSLMGTNYVDFVREAHRVLKEGSELKIAEVISRFSDVDAFIELMDELGFEFMDKDDSNKMFILLDFVKKPTYAGGVDAEDSEMLKGLNMKQKKALKKGLSGGQSANANNIARKAKDLLKPCLYKKR</sequence>
<evidence type="ECO:0000256" key="2">
    <source>
        <dbReference type="ARBA" id="ARBA00006301"/>
    </source>
</evidence>
<dbReference type="GO" id="GO:0005730">
    <property type="term" value="C:nucleolus"/>
    <property type="evidence" value="ECO:0007669"/>
    <property type="project" value="UniProtKB-SubCell"/>
</dbReference>
<evidence type="ECO:0000256" key="3">
    <source>
        <dbReference type="ARBA" id="ARBA00022552"/>
    </source>
</evidence>
<comment type="similarity">
    <text evidence="2 9">Belongs to the methyltransferase superfamily. RRP8 family.</text>
</comment>
<gene>
    <name evidence="11" type="ORF">INT44_005487</name>
</gene>
<comment type="caution">
    <text evidence="11">The sequence shown here is derived from an EMBL/GenBank/DDBJ whole genome shotgun (WGS) entry which is preliminary data.</text>
</comment>
<dbReference type="Pfam" id="PF05148">
    <property type="entry name" value="Methyltransf_8"/>
    <property type="match status" value="1"/>
</dbReference>
<evidence type="ECO:0000256" key="10">
    <source>
        <dbReference type="SAM" id="MobiDB-lite"/>
    </source>
</evidence>
<dbReference type="Gene3D" id="3.40.50.150">
    <property type="entry name" value="Vaccinia Virus protein VP39"/>
    <property type="match status" value="1"/>
</dbReference>